<sequence>MHVDPRFVPEFVDLIHCERLDDLDRFLGPVELFDELPLYSRFHQLAFLDSLSVGQKNRLLIRAAAAHLPRIVEHGRGHDFFCMLSVLSWDEWELGGLIEPAFWYTKPSNRPDPSDPRGILDYLRFRPPTSRYGLFVADALDHDPRYVIRDDSGTDPLTRRVYVMVGEW</sequence>
<name>A0A401Z5Q0_9ACTN</name>
<dbReference type="AlphaFoldDB" id="A0A401Z5Q0"/>
<dbReference type="Pfam" id="PF15561">
    <property type="entry name" value="Imm15"/>
    <property type="match status" value="1"/>
</dbReference>
<comment type="caution">
    <text evidence="1">The sequence shown here is derived from an EMBL/GenBank/DDBJ whole genome shotgun (WGS) entry which is preliminary data.</text>
</comment>
<keyword evidence="2" id="KW-1185">Reference proteome</keyword>
<dbReference type="RefSeq" id="WP_160161860.1">
    <property type="nucleotide sequence ID" value="NZ_BIFH01000059.1"/>
</dbReference>
<organism evidence="1 2">
    <name type="scientific">Embleya hyalina</name>
    <dbReference type="NCBI Taxonomy" id="516124"/>
    <lineage>
        <taxon>Bacteria</taxon>
        <taxon>Bacillati</taxon>
        <taxon>Actinomycetota</taxon>
        <taxon>Actinomycetes</taxon>
        <taxon>Kitasatosporales</taxon>
        <taxon>Streptomycetaceae</taxon>
        <taxon>Embleya</taxon>
    </lineage>
</organism>
<proteinExistence type="predicted"/>
<evidence type="ECO:0000313" key="2">
    <source>
        <dbReference type="Proteomes" id="UP000286931"/>
    </source>
</evidence>
<reference evidence="1 2" key="1">
    <citation type="submission" date="2018-12" db="EMBL/GenBank/DDBJ databases">
        <title>Draft genome sequence of Embleya hyalina NBRC 13850T.</title>
        <authorList>
            <person name="Komaki H."/>
            <person name="Hosoyama A."/>
            <person name="Kimura A."/>
            <person name="Ichikawa N."/>
            <person name="Tamura T."/>
        </authorList>
    </citation>
    <scope>NUCLEOTIDE SEQUENCE [LARGE SCALE GENOMIC DNA]</scope>
    <source>
        <strain evidence="1 2">NBRC 13850</strain>
    </source>
</reference>
<evidence type="ECO:0000313" key="1">
    <source>
        <dbReference type="EMBL" id="GCE02190.1"/>
    </source>
</evidence>
<protein>
    <submittedName>
        <fullName evidence="1">Uncharacterized protein</fullName>
    </submittedName>
</protein>
<dbReference type="Proteomes" id="UP000286931">
    <property type="component" value="Unassembled WGS sequence"/>
</dbReference>
<gene>
    <name evidence="1" type="ORF">EHYA_09967</name>
</gene>
<dbReference type="InterPro" id="IPR028264">
    <property type="entry name" value="Imm15"/>
</dbReference>
<dbReference type="OrthoDB" id="3543739at2"/>
<accession>A0A401Z5Q0</accession>
<dbReference type="EMBL" id="BIFH01000059">
    <property type="protein sequence ID" value="GCE02190.1"/>
    <property type="molecule type" value="Genomic_DNA"/>
</dbReference>